<feature type="domain" description="Uracil-DNA glycosylase-like" evidence="1">
    <location>
        <begin position="47"/>
        <end position="226"/>
    </location>
</feature>
<dbReference type="AlphaFoldDB" id="A0A6P0UII1"/>
<accession>A0A6P0UII1</accession>
<evidence type="ECO:0000259" key="1">
    <source>
        <dbReference type="Pfam" id="PF03167"/>
    </source>
</evidence>
<name>A0A6P0UII1_9FLAO</name>
<dbReference type="Gene3D" id="3.40.470.10">
    <property type="entry name" value="Uracil-DNA glycosylase-like domain"/>
    <property type="match status" value="1"/>
</dbReference>
<dbReference type="RefSeq" id="WP_163606057.1">
    <property type="nucleotide sequence ID" value="NZ_JAABOO010000001.1"/>
</dbReference>
<sequence>MTFAEQVIRFNKNLELDISLPKNIKVLHPFKENPQVLPIAEAFYGKFYNDNRERKMVLGINPGRLGAGSTGIPFTDPKRLSEKCGLEIDLHLHEPSSVFVYEVIDAYGSVTDFYSNVYIGSVCPLGFVIEDQKGKVKNYNYYDSASLAKKTTPFIVDSIKKQLEFGIDRQTGYCMGTGKNFAFLKKLNEEHRFFEELIPLEHPRYVMQYKAKTKSLYIDKYIKALKS</sequence>
<dbReference type="InterPro" id="IPR036895">
    <property type="entry name" value="Uracil-DNA_glycosylase-like_sf"/>
</dbReference>
<dbReference type="SUPFAM" id="SSF52141">
    <property type="entry name" value="Uracil-DNA glycosylase-like"/>
    <property type="match status" value="1"/>
</dbReference>
<reference evidence="2 3" key="1">
    <citation type="submission" date="2020-01" db="EMBL/GenBank/DDBJ databases">
        <title>Leptobacterium flavescens.</title>
        <authorList>
            <person name="Wang G."/>
        </authorList>
    </citation>
    <scope>NUCLEOTIDE SEQUENCE [LARGE SCALE GENOMIC DNA]</scope>
    <source>
        <strain evidence="2 3">KCTC 22160</strain>
    </source>
</reference>
<evidence type="ECO:0000313" key="2">
    <source>
        <dbReference type="EMBL" id="NER13054.1"/>
    </source>
</evidence>
<dbReference type="InterPro" id="IPR005122">
    <property type="entry name" value="Uracil-DNA_glycosylase-like"/>
</dbReference>
<keyword evidence="3" id="KW-1185">Reference proteome</keyword>
<dbReference type="EMBL" id="JAABOO010000001">
    <property type="protein sequence ID" value="NER13054.1"/>
    <property type="molecule type" value="Genomic_DNA"/>
</dbReference>
<comment type="caution">
    <text evidence="2">The sequence shown here is derived from an EMBL/GenBank/DDBJ whole genome shotgun (WGS) entry which is preliminary data.</text>
</comment>
<proteinExistence type="predicted"/>
<dbReference type="InterPro" id="IPR032579">
    <property type="entry name" value="Phe_SMUG2-like"/>
</dbReference>
<dbReference type="Pfam" id="PF03167">
    <property type="entry name" value="UDG"/>
    <property type="match status" value="1"/>
</dbReference>
<evidence type="ECO:0000313" key="3">
    <source>
        <dbReference type="Proteomes" id="UP000468581"/>
    </source>
</evidence>
<dbReference type="CDD" id="cd19375">
    <property type="entry name" value="UDG-F3-like_SMUG2"/>
    <property type="match status" value="1"/>
</dbReference>
<dbReference type="Proteomes" id="UP000468581">
    <property type="component" value="Unassembled WGS sequence"/>
</dbReference>
<protein>
    <submittedName>
        <fullName evidence="2">DUF4918 family protein</fullName>
    </submittedName>
</protein>
<gene>
    <name evidence="2" type="ORF">GWK08_06365</name>
</gene>
<organism evidence="2 3">
    <name type="scientific">Leptobacterium flavescens</name>
    <dbReference type="NCBI Taxonomy" id="472055"/>
    <lineage>
        <taxon>Bacteria</taxon>
        <taxon>Pseudomonadati</taxon>
        <taxon>Bacteroidota</taxon>
        <taxon>Flavobacteriia</taxon>
        <taxon>Flavobacteriales</taxon>
        <taxon>Flavobacteriaceae</taxon>
        <taxon>Leptobacterium</taxon>
    </lineage>
</organism>